<accession>A0ABC8DFY5</accession>
<evidence type="ECO:0000313" key="3">
    <source>
        <dbReference type="Proteomes" id="UP000250069"/>
    </source>
</evidence>
<evidence type="ECO:0000256" key="1">
    <source>
        <dbReference type="SAM" id="MobiDB-lite"/>
    </source>
</evidence>
<feature type="region of interest" description="Disordered" evidence="1">
    <location>
        <begin position="1"/>
        <end position="60"/>
    </location>
</feature>
<dbReference type="Proteomes" id="UP000250069">
    <property type="component" value="Plasmid pdsyz"/>
</dbReference>
<dbReference type="EMBL" id="CP030151">
    <property type="protein sequence ID" value="AWX74615.1"/>
    <property type="molecule type" value="Genomic_DNA"/>
</dbReference>
<dbReference type="AlphaFoldDB" id="A0ABC8DFY5"/>
<feature type="compositionally biased region" description="Basic and acidic residues" evidence="1">
    <location>
        <begin position="137"/>
        <end position="152"/>
    </location>
</feature>
<protein>
    <submittedName>
        <fullName evidence="2">Uncharacterized protein</fullName>
    </submittedName>
</protein>
<sequence length="166" mass="18144">MGGAKLAERESRPIGAGIPGRWQHRRRRTAAEGVRLFPGDPSGGQGKRGSQWAVRSWSKGKVGRSASASLGYCNTGGEDLRLKERVCFRKTRRVQGNAGDRGLHPGYCSTGGEEQELKKRGQIRKTRQDQGNVAVSRRREAGRKVKSADRRPHPWAIATPAAKTCG</sequence>
<feature type="region of interest" description="Disordered" evidence="1">
    <location>
        <begin position="96"/>
        <end position="166"/>
    </location>
</feature>
<proteinExistence type="predicted"/>
<evidence type="ECO:0000313" key="2">
    <source>
        <dbReference type="EMBL" id="AWX74615.1"/>
    </source>
</evidence>
<reference evidence="2 3" key="1">
    <citation type="submission" date="2018-06" db="EMBL/GenBank/DDBJ databases">
        <title>Complete Genome Sequence of Bacillus velezensis DSYZ, a Plant Growth-Promoting Rhizobacterium with Antifungal Activity.</title>
        <authorList>
            <person name="Du B."/>
            <person name="Ding Y."/>
            <person name="Liu K."/>
            <person name="Yao L."/>
            <person name="Wang C."/>
            <person name="Li H."/>
            <person name="Liu H."/>
        </authorList>
    </citation>
    <scope>NUCLEOTIDE SEQUENCE [LARGE SCALE GENOMIC DNA]</scope>
    <source>
        <strain evidence="2 3">DSYZ</strain>
        <plasmid evidence="3">pdsyz</plasmid>
    </source>
</reference>
<name>A0ABC8DFY5_BACVE</name>
<keyword evidence="2" id="KW-0614">Plasmid</keyword>
<feature type="compositionally biased region" description="Basic and acidic residues" evidence="1">
    <location>
        <begin position="1"/>
        <end position="12"/>
    </location>
</feature>
<organism evidence="2 3">
    <name type="scientific">Bacillus velezensis</name>
    <dbReference type="NCBI Taxonomy" id="492670"/>
    <lineage>
        <taxon>Bacteria</taxon>
        <taxon>Bacillati</taxon>
        <taxon>Bacillota</taxon>
        <taxon>Bacilli</taxon>
        <taxon>Bacillales</taxon>
        <taxon>Bacillaceae</taxon>
        <taxon>Bacillus</taxon>
        <taxon>Bacillus amyloliquefaciens group</taxon>
    </lineage>
</organism>
<gene>
    <name evidence="2" type="ORF">BVDSYZ_21465</name>
</gene>
<geneLocation type="plasmid" evidence="3">
    <name>pdsyz</name>
</geneLocation>